<dbReference type="SMART" id="SM00342">
    <property type="entry name" value="HTH_ARAC"/>
    <property type="match status" value="1"/>
</dbReference>
<protein>
    <submittedName>
        <fullName evidence="5">AraC-like DNA-binding protein/quercetin dioxygenase-like cupin family protein</fullName>
    </submittedName>
</protein>
<keyword evidence="6" id="KW-1185">Reference proteome</keyword>
<dbReference type="PANTHER" id="PTHR43280">
    <property type="entry name" value="ARAC-FAMILY TRANSCRIPTIONAL REGULATOR"/>
    <property type="match status" value="1"/>
</dbReference>
<dbReference type="EMBL" id="JACHJW010000001">
    <property type="protein sequence ID" value="MBB4961041.1"/>
    <property type="molecule type" value="Genomic_DNA"/>
</dbReference>
<keyword evidence="1" id="KW-0805">Transcription regulation</keyword>
<dbReference type="GO" id="GO:0051213">
    <property type="term" value="F:dioxygenase activity"/>
    <property type="evidence" value="ECO:0007669"/>
    <property type="project" value="UniProtKB-KW"/>
</dbReference>
<dbReference type="InterPro" id="IPR014710">
    <property type="entry name" value="RmlC-like_jellyroll"/>
</dbReference>
<evidence type="ECO:0000256" key="2">
    <source>
        <dbReference type="ARBA" id="ARBA00023125"/>
    </source>
</evidence>
<keyword evidence="5" id="KW-0223">Dioxygenase</keyword>
<name>A0A7W7SUD5_9ACTN</name>
<dbReference type="InterPro" id="IPR018062">
    <property type="entry name" value="HTH_AraC-typ_CS"/>
</dbReference>
<dbReference type="PROSITE" id="PS01124">
    <property type="entry name" value="HTH_ARAC_FAMILY_2"/>
    <property type="match status" value="1"/>
</dbReference>
<dbReference type="PRINTS" id="PR00032">
    <property type="entry name" value="HTHARAC"/>
</dbReference>
<dbReference type="InterPro" id="IPR009057">
    <property type="entry name" value="Homeodomain-like_sf"/>
</dbReference>
<evidence type="ECO:0000313" key="5">
    <source>
        <dbReference type="EMBL" id="MBB4961041.1"/>
    </source>
</evidence>
<keyword evidence="3" id="KW-0804">Transcription</keyword>
<gene>
    <name evidence="5" type="ORF">FHR38_004774</name>
</gene>
<reference evidence="5 6" key="1">
    <citation type="submission" date="2020-08" db="EMBL/GenBank/DDBJ databases">
        <title>Sequencing the genomes of 1000 actinobacteria strains.</title>
        <authorList>
            <person name="Klenk H.-P."/>
        </authorList>
    </citation>
    <scope>NUCLEOTIDE SEQUENCE [LARGE SCALE GENOMIC DNA]</scope>
    <source>
        <strain evidence="5 6">DSM 45886</strain>
    </source>
</reference>
<accession>A0A7W7SUD5</accession>
<evidence type="ECO:0000259" key="4">
    <source>
        <dbReference type="PROSITE" id="PS01124"/>
    </source>
</evidence>
<dbReference type="AlphaFoldDB" id="A0A7W7SUD5"/>
<evidence type="ECO:0000256" key="1">
    <source>
        <dbReference type="ARBA" id="ARBA00023015"/>
    </source>
</evidence>
<organism evidence="5 6">
    <name type="scientific">Micromonospora polyrhachis</name>
    <dbReference type="NCBI Taxonomy" id="1282883"/>
    <lineage>
        <taxon>Bacteria</taxon>
        <taxon>Bacillati</taxon>
        <taxon>Actinomycetota</taxon>
        <taxon>Actinomycetes</taxon>
        <taxon>Micromonosporales</taxon>
        <taxon>Micromonosporaceae</taxon>
        <taxon>Micromonospora</taxon>
    </lineage>
</organism>
<dbReference type="GO" id="GO:0003700">
    <property type="term" value="F:DNA-binding transcription factor activity"/>
    <property type="evidence" value="ECO:0007669"/>
    <property type="project" value="InterPro"/>
</dbReference>
<dbReference type="InterPro" id="IPR011051">
    <property type="entry name" value="RmlC_Cupin_sf"/>
</dbReference>
<dbReference type="SUPFAM" id="SSF51182">
    <property type="entry name" value="RmlC-like cupins"/>
    <property type="match status" value="1"/>
</dbReference>
<keyword evidence="5" id="KW-0560">Oxidoreductase</keyword>
<dbReference type="InterPro" id="IPR018060">
    <property type="entry name" value="HTH_AraC"/>
</dbReference>
<dbReference type="Proteomes" id="UP000578819">
    <property type="component" value="Unassembled WGS sequence"/>
</dbReference>
<evidence type="ECO:0000256" key="3">
    <source>
        <dbReference type="ARBA" id="ARBA00023163"/>
    </source>
</evidence>
<evidence type="ECO:0000313" key="6">
    <source>
        <dbReference type="Proteomes" id="UP000578819"/>
    </source>
</evidence>
<dbReference type="PROSITE" id="PS00041">
    <property type="entry name" value="HTH_ARAC_FAMILY_1"/>
    <property type="match status" value="1"/>
</dbReference>
<dbReference type="CDD" id="cd06976">
    <property type="entry name" value="cupin_MtlR-like_N"/>
    <property type="match status" value="1"/>
</dbReference>
<dbReference type="PANTHER" id="PTHR43280:SF27">
    <property type="entry name" value="TRANSCRIPTIONAL REGULATOR MTLR"/>
    <property type="match status" value="1"/>
</dbReference>
<dbReference type="RefSeq" id="WP_184536709.1">
    <property type="nucleotide sequence ID" value="NZ_JACHJW010000001.1"/>
</dbReference>
<sequence>MSENSTATIAKAKLRRPASREVITLDGTSSFRFYVHDEPHPFASWNYHPEYEVHLILRSSGRFVLGDAIGSYVPGQLMLIGPNLPHSWIADREPDEHLTDAHAVLHFTDGWIRACQAAMPELRVLDSLLRRSGRGIEFHGTARTRATEALLAIRDAAEGAERVVRALDLLRILAEASLKDATPVVRAWVPQLDDGGPSEPMSRAIDYIFENLATGVRLHDAARIATMSDSAFSRYFKARSGQRFTDMVRQLRLTHACHLLKSTDKPITTIATTVGYSNLSNFNRQFLRTYGKTPRQQRAESR</sequence>
<dbReference type="InterPro" id="IPR020449">
    <property type="entry name" value="Tscrpt_reg_AraC-type_HTH"/>
</dbReference>
<dbReference type="Gene3D" id="1.10.10.60">
    <property type="entry name" value="Homeodomain-like"/>
    <property type="match status" value="2"/>
</dbReference>
<feature type="domain" description="HTH araC/xylS-type" evidence="4">
    <location>
        <begin position="202"/>
        <end position="300"/>
    </location>
</feature>
<dbReference type="SUPFAM" id="SSF46689">
    <property type="entry name" value="Homeodomain-like"/>
    <property type="match status" value="2"/>
</dbReference>
<dbReference type="GO" id="GO:0043565">
    <property type="term" value="F:sequence-specific DNA binding"/>
    <property type="evidence" value="ECO:0007669"/>
    <property type="project" value="InterPro"/>
</dbReference>
<keyword evidence="2 5" id="KW-0238">DNA-binding</keyword>
<proteinExistence type="predicted"/>
<dbReference type="Pfam" id="PF12833">
    <property type="entry name" value="HTH_18"/>
    <property type="match status" value="1"/>
</dbReference>
<comment type="caution">
    <text evidence="5">The sequence shown here is derived from an EMBL/GenBank/DDBJ whole genome shotgun (WGS) entry which is preliminary data.</text>
</comment>
<dbReference type="Gene3D" id="2.60.120.10">
    <property type="entry name" value="Jelly Rolls"/>
    <property type="match status" value="1"/>
</dbReference>